<dbReference type="EMBL" id="JAZGSY010000136">
    <property type="protein sequence ID" value="KAL1839900.1"/>
    <property type="molecule type" value="Genomic_DNA"/>
</dbReference>
<comment type="caution">
    <text evidence="2">The sequence shown here is derived from an EMBL/GenBank/DDBJ whole genome shotgun (WGS) entry which is preliminary data.</text>
</comment>
<gene>
    <name evidence="2" type="ORF">VTJ49DRAFT_1035</name>
</gene>
<reference evidence="2 3" key="1">
    <citation type="journal article" date="2024" name="Commun. Biol.">
        <title>Comparative genomic analysis of thermophilic fungi reveals convergent evolutionary adaptations and gene losses.</title>
        <authorList>
            <person name="Steindorff A.S."/>
            <person name="Aguilar-Pontes M.V."/>
            <person name="Robinson A.J."/>
            <person name="Andreopoulos B."/>
            <person name="LaButti K."/>
            <person name="Kuo A."/>
            <person name="Mondo S."/>
            <person name="Riley R."/>
            <person name="Otillar R."/>
            <person name="Haridas S."/>
            <person name="Lipzen A."/>
            <person name="Grimwood J."/>
            <person name="Schmutz J."/>
            <person name="Clum A."/>
            <person name="Reid I.D."/>
            <person name="Moisan M.C."/>
            <person name="Butler G."/>
            <person name="Nguyen T.T.M."/>
            <person name="Dewar K."/>
            <person name="Conant G."/>
            <person name="Drula E."/>
            <person name="Henrissat B."/>
            <person name="Hansel C."/>
            <person name="Singer S."/>
            <person name="Hutchinson M.I."/>
            <person name="de Vries R.P."/>
            <person name="Natvig D.O."/>
            <person name="Powell A.J."/>
            <person name="Tsang A."/>
            <person name="Grigoriev I.V."/>
        </authorList>
    </citation>
    <scope>NUCLEOTIDE SEQUENCE [LARGE SCALE GENOMIC DNA]</scope>
    <source>
        <strain evidence="2 3">CBS 620.91</strain>
    </source>
</reference>
<organism evidence="2 3">
    <name type="scientific">Humicola insolens</name>
    <name type="common">Soft-rot fungus</name>
    <dbReference type="NCBI Taxonomy" id="85995"/>
    <lineage>
        <taxon>Eukaryota</taxon>
        <taxon>Fungi</taxon>
        <taxon>Dikarya</taxon>
        <taxon>Ascomycota</taxon>
        <taxon>Pezizomycotina</taxon>
        <taxon>Sordariomycetes</taxon>
        <taxon>Sordariomycetidae</taxon>
        <taxon>Sordariales</taxon>
        <taxon>Chaetomiaceae</taxon>
        <taxon>Mycothermus</taxon>
    </lineage>
</organism>
<evidence type="ECO:0000313" key="3">
    <source>
        <dbReference type="Proteomes" id="UP001583172"/>
    </source>
</evidence>
<keyword evidence="1" id="KW-0732">Signal</keyword>
<accession>A0ABR3VDI8</accession>
<proteinExistence type="predicted"/>
<feature type="chain" id="PRO_5046226487" description="Ig-like domain-containing protein" evidence="1">
    <location>
        <begin position="23"/>
        <end position="505"/>
    </location>
</feature>
<dbReference type="Proteomes" id="UP001583172">
    <property type="component" value="Unassembled WGS sequence"/>
</dbReference>
<evidence type="ECO:0000256" key="1">
    <source>
        <dbReference type="SAM" id="SignalP"/>
    </source>
</evidence>
<evidence type="ECO:0000313" key="2">
    <source>
        <dbReference type="EMBL" id="KAL1839900.1"/>
    </source>
</evidence>
<keyword evidence="3" id="KW-1185">Reference proteome</keyword>
<name>A0ABR3VDI8_HUMIN</name>
<evidence type="ECO:0008006" key="4">
    <source>
        <dbReference type="Google" id="ProtNLM"/>
    </source>
</evidence>
<protein>
    <recommendedName>
        <fullName evidence="4">Ig-like domain-containing protein</fullName>
    </recommendedName>
</protein>
<dbReference type="PROSITE" id="PS51257">
    <property type="entry name" value="PROKAR_LIPOPROTEIN"/>
    <property type="match status" value="1"/>
</dbReference>
<sequence length="505" mass="54300">MRRRSLSTAALTAAVLAPVLVASQLTAGCTSNSFTIPSWVVQDFASQATSNLTVTSFNAINRATNEALGFRCLSTDSEEGWQNCSARNRTDATLPYTVAVRSEGTTAEFRFNETWSCDDIDARSPITFTAVGDGSVALTCDAASGGTTCRATKPAFIQASLSKPVSITPKYVSGPPNHSEPGCAATSGEATWEVMATQMTIQAPVAEYPRGSAFVIFRNDYLGYNALCTGQYTGTAQPATLTCTGQTAVRRPEKYQIQSSALYDPVTHDLTVNQTWFCDDEDPAEPLALTALATTKLDLDCDQLDERTIFCSGGSAPFSGTIANRQPLPPYSLNDPLSTFPSCTVASVAAPAWWLSGFQTNTTREQGESVTARFGMELLTGTTSNVRPTGFGAHIVAHGVPVPFASENVTLEELPWNECVIEAAGDWTLAPTDCEFKYQMSSRYLGVRVGWTCSDLDPESLISFRAELRTLVPALTCVTATNGDIRCTPQDTQPWRVNATSVTWE</sequence>
<feature type="signal peptide" evidence="1">
    <location>
        <begin position="1"/>
        <end position="22"/>
    </location>
</feature>